<dbReference type="EnsemblMetazoa" id="XM_038214049.1">
    <property type="protein sequence ID" value="XP_038069977.1"/>
    <property type="gene ID" value="LOC119739204"/>
</dbReference>
<feature type="region of interest" description="Disordered" evidence="1">
    <location>
        <begin position="446"/>
        <end position="467"/>
    </location>
</feature>
<dbReference type="GO" id="GO:0005634">
    <property type="term" value="C:nucleus"/>
    <property type="evidence" value="ECO:0007669"/>
    <property type="project" value="TreeGrafter"/>
</dbReference>
<feature type="region of interest" description="Disordered" evidence="1">
    <location>
        <begin position="180"/>
        <end position="212"/>
    </location>
</feature>
<dbReference type="InterPro" id="IPR055303">
    <property type="entry name" value="ATMIN"/>
</dbReference>
<feature type="compositionally biased region" description="Basic and acidic residues" evidence="1">
    <location>
        <begin position="753"/>
        <end position="767"/>
    </location>
</feature>
<dbReference type="InterPro" id="IPR013087">
    <property type="entry name" value="Znf_C2H2_type"/>
</dbReference>
<feature type="region of interest" description="Disordered" evidence="1">
    <location>
        <begin position="740"/>
        <end position="767"/>
    </location>
</feature>
<accession>A0A914B1U6</accession>
<evidence type="ECO:0000313" key="3">
    <source>
        <dbReference type="EnsemblMetazoa" id="XP_038069977.1"/>
    </source>
</evidence>
<dbReference type="GO" id="GO:0045944">
    <property type="term" value="P:positive regulation of transcription by RNA polymerase II"/>
    <property type="evidence" value="ECO:0007669"/>
    <property type="project" value="InterPro"/>
</dbReference>
<dbReference type="PANTHER" id="PTHR46664:SF1">
    <property type="entry name" value="ATM INTERACTOR"/>
    <property type="match status" value="1"/>
</dbReference>
<feature type="compositionally biased region" description="Low complexity" evidence="1">
    <location>
        <begin position="452"/>
        <end position="467"/>
    </location>
</feature>
<dbReference type="OMA" id="KQHYQQV"/>
<dbReference type="Pfam" id="PF24757">
    <property type="entry name" value="C2H2_ASCIZ"/>
    <property type="match status" value="1"/>
</dbReference>
<feature type="domain" description="C2H2-type" evidence="2">
    <location>
        <begin position="37"/>
        <end position="60"/>
    </location>
</feature>
<feature type="region of interest" description="Disordered" evidence="1">
    <location>
        <begin position="539"/>
        <end position="562"/>
    </location>
</feature>
<sequence>MVADRTKNRMTVAMTTVEIICPSAEELMEQPRRNVPCTVEGCDKLLPTTTALKMHVIKTHGIYKNKSERVLFTKCRQSKDPAVQKQYFCPVVGCSRHKEGNNPFSNMWPLKQHYQQVHGVRNYLCRKCQFPFAFELQRRKHEKICGKNFTCSCGVPYTTRQALCLHARRKNHELPPDYAEEASNVEQPPQQQVNRRTSPVTKSHNTNENPPSVAVNRILTIPVPVSRVGNIPRLIATPQPLQILEAGTPTNTPQSKNKQKTERFLLPKPTILSIGKAAALHPEITQIVTINKGIVQSFPVTVAPSQPATRYKRTLATQTPQRFGSRGARLAKRQLEGVRKGSVFNPSVLPGGDGSSNSLRVFRDSGMNTHLNSSSNCQTQTIIKRNSAHTQTPGDVIMQEALMSAQINTPSRRQQQLHMRVPEQQVLQQQYPQQDMSALNRNTQTSQTYYQGPSGSLPNNVSSVSSLPGQQTHFTVQMEPRFSSNTTSSCDVQTDDWLSSLAQVSDQGTLTDIAGVPTQTDLNVFDFLNLSSSETQTTISQSAFEDSTATESISTQTTRYPADTTQTSIHTATSDLQSQYVDRLAPQSTMETQTNFYSAYLDAFLLNESQSQTSPGGGLDENNIASCCQQTQTLSSPAPKTDHQQTQTALPDLTLSSSDFLSLDMYTQTIQQGQGGNQNSSLQTQTDSFLEYSLSSMQTQTMADFDLGAFDYQSASVQTDAHFLNSSVRQLTNRTQVQTQTSSSWQLEGGDTSARHVQTDETYRGGV</sequence>
<dbReference type="GO" id="GO:0000981">
    <property type="term" value="F:DNA-binding transcription factor activity, RNA polymerase II-specific"/>
    <property type="evidence" value="ECO:0007669"/>
    <property type="project" value="TreeGrafter"/>
</dbReference>
<protein>
    <recommendedName>
        <fullName evidence="2">C2H2-type domain-containing protein</fullName>
    </recommendedName>
</protein>
<dbReference type="RefSeq" id="XP_038069977.1">
    <property type="nucleotide sequence ID" value="XM_038214049.1"/>
</dbReference>
<name>A0A914B1U6_PATMI</name>
<dbReference type="Proteomes" id="UP000887568">
    <property type="component" value="Unplaced"/>
</dbReference>
<feature type="compositionally biased region" description="Polar residues" evidence="1">
    <location>
        <begin position="184"/>
        <end position="210"/>
    </location>
</feature>
<dbReference type="InterPro" id="IPR056545">
    <property type="entry name" value="C2H2_ASCIZ_1st_2nd"/>
</dbReference>
<dbReference type="AlphaFoldDB" id="A0A914B1U6"/>
<evidence type="ECO:0000313" key="4">
    <source>
        <dbReference type="Proteomes" id="UP000887568"/>
    </source>
</evidence>
<dbReference type="PROSITE" id="PS00028">
    <property type="entry name" value="ZINC_FINGER_C2H2_1"/>
    <property type="match status" value="1"/>
</dbReference>
<dbReference type="OrthoDB" id="6354171at2759"/>
<organism evidence="3 4">
    <name type="scientific">Patiria miniata</name>
    <name type="common">Bat star</name>
    <name type="synonym">Asterina miniata</name>
    <dbReference type="NCBI Taxonomy" id="46514"/>
    <lineage>
        <taxon>Eukaryota</taxon>
        <taxon>Metazoa</taxon>
        <taxon>Echinodermata</taxon>
        <taxon>Eleutherozoa</taxon>
        <taxon>Asterozoa</taxon>
        <taxon>Asteroidea</taxon>
        <taxon>Valvatacea</taxon>
        <taxon>Valvatida</taxon>
        <taxon>Asterinidae</taxon>
        <taxon>Patiria</taxon>
    </lineage>
</organism>
<keyword evidence="4" id="KW-1185">Reference proteome</keyword>
<dbReference type="GO" id="GO:0000976">
    <property type="term" value="F:transcription cis-regulatory region binding"/>
    <property type="evidence" value="ECO:0007669"/>
    <property type="project" value="InterPro"/>
</dbReference>
<dbReference type="SMART" id="SM00355">
    <property type="entry name" value="ZnF_C2H2"/>
    <property type="match status" value="3"/>
</dbReference>
<feature type="compositionally biased region" description="Polar residues" evidence="1">
    <location>
        <begin position="543"/>
        <end position="562"/>
    </location>
</feature>
<dbReference type="PANTHER" id="PTHR46664">
    <property type="entry name" value="ATM INTERACTOR"/>
    <property type="match status" value="1"/>
</dbReference>
<reference evidence="3" key="1">
    <citation type="submission" date="2022-11" db="UniProtKB">
        <authorList>
            <consortium name="EnsemblMetazoa"/>
        </authorList>
    </citation>
    <scope>IDENTIFICATION</scope>
</reference>
<evidence type="ECO:0000259" key="2">
    <source>
        <dbReference type="PROSITE" id="PS00028"/>
    </source>
</evidence>
<evidence type="ECO:0000256" key="1">
    <source>
        <dbReference type="SAM" id="MobiDB-lite"/>
    </source>
</evidence>
<proteinExistence type="predicted"/>
<dbReference type="GeneID" id="119739204"/>